<feature type="transmembrane region" description="Helical" evidence="8">
    <location>
        <begin position="366"/>
        <end position="391"/>
    </location>
</feature>
<sequence>MHVLRRLASHPAVSAVGAGATCVLGLAMTALAIRANAIDLEVYRAGGRAVLDGGSLYDRPVWNAMHFTYTPWAALLFAPLAAMPAIAARTLLVLANCALLVFVVWRSWRWLDASRRRRVPTVCLVIASLSLLSESVHATVYVGQINLVLLALIIGDLVRDDRRRTMGVGVGIAAGIKLTPLIFLPYLLLTRRYRAAAVATCTFLGTVLVGFVLLPREASRYWFGGLFADTSRIYANLTSTHNQSLRGMILRLGVSNEGMAVVWPLLALVVAAGVFATAMWASRRGEHFLGVVLCGMASAAISPWSWGHHWVWLVPLAVYLLHLAARRDWSVVHPAWLGPAVLLPLTFPWVLALADPPDSARGAVPLGGPIGFVLGNLYVFIFVATVLAVVLHLRRHDQRAVGEGQYLHDIHPPSMARRGVA</sequence>
<feature type="transmembrane region" description="Helical" evidence="8">
    <location>
        <begin position="195"/>
        <end position="214"/>
    </location>
</feature>
<keyword evidence="6 8" id="KW-0472">Membrane</keyword>
<dbReference type="InterPro" id="IPR018584">
    <property type="entry name" value="GT87"/>
</dbReference>
<evidence type="ECO:0000256" key="1">
    <source>
        <dbReference type="ARBA" id="ARBA00004651"/>
    </source>
</evidence>
<name>A0ABT1HLK7_STRSD</name>
<comment type="caution">
    <text evidence="9">The sequence shown here is derived from an EMBL/GenBank/DDBJ whole genome shotgun (WGS) entry which is preliminary data.</text>
</comment>
<comment type="subcellular location">
    <subcellularLocation>
        <location evidence="1">Cell membrane</location>
        <topology evidence="1">Multi-pass membrane protein</topology>
    </subcellularLocation>
</comment>
<organism evidence="9 10">
    <name type="scientific">Streptoalloteichus tenebrarius (strain ATCC 17920 / DSM 40477 / JCM 4838 / CBS 697.72 / NBRC 16177 / NCIMB 11028 / NRRL B-12390 / A12253. 1 / ISP 5477)</name>
    <name type="common">Streptomyces tenebrarius</name>
    <dbReference type="NCBI Taxonomy" id="1933"/>
    <lineage>
        <taxon>Bacteria</taxon>
        <taxon>Bacillati</taxon>
        <taxon>Actinomycetota</taxon>
        <taxon>Actinomycetes</taxon>
        <taxon>Pseudonocardiales</taxon>
        <taxon>Pseudonocardiaceae</taxon>
        <taxon>Streptoalloteichus</taxon>
    </lineage>
</organism>
<feature type="transmembrane region" description="Helical" evidence="8">
    <location>
        <begin position="72"/>
        <end position="105"/>
    </location>
</feature>
<evidence type="ECO:0000256" key="8">
    <source>
        <dbReference type="SAM" id="Phobius"/>
    </source>
</evidence>
<keyword evidence="5 8" id="KW-1133">Transmembrane helix</keyword>
<gene>
    <name evidence="9" type="ORF">LX15_000077</name>
</gene>
<feature type="transmembrane region" description="Helical" evidence="8">
    <location>
        <begin position="170"/>
        <end position="189"/>
    </location>
</feature>
<feature type="transmembrane region" description="Helical" evidence="8">
    <location>
        <begin position="337"/>
        <end position="354"/>
    </location>
</feature>
<feature type="transmembrane region" description="Helical" evidence="8">
    <location>
        <begin position="12"/>
        <end position="33"/>
    </location>
</feature>
<evidence type="ECO:0000313" key="9">
    <source>
        <dbReference type="EMBL" id="MCP2256394.1"/>
    </source>
</evidence>
<accession>A0ABT1HLK7</accession>
<keyword evidence="3" id="KW-0808">Transferase</keyword>
<evidence type="ECO:0000256" key="2">
    <source>
        <dbReference type="ARBA" id="ARBA00022475"/>
    </source>
</evidence>
<evidence type="ECO:0000256" key="4">
    <source>
        <dbReference type="ARBA" id="ARBA00022692"/>
    </source>
</evidence>
<dbReference type="Pfam" id="PF09594">
    <property type="entry name" value="GT87"/>
    <property type="match status" value="1"/>
</dbReference>
<evidence type="ECO:0000256" key="6">
    <source>
        <dbReference type="ARBA" id="ARBA00023136"/>
    </source>
</evidence>
<feature type="transmembrane region" description="Helical" evidence="8">
    <location>
        <begin position="260"/>
        <end position="281"/>
    </location>
</feature>
<feature type="transmembrane region" description="Helical" evidence="8">
    <location>
        <begin position="310"/>
        <end position="325"/>
    </location>
</feature>
<reference evidence="9 10" key="1">
    <citation type="submission" date="2022-06" db="EMBL/GenBank/DDBJ databases">
        <title>Genomic Encyclopedia of Archaeal and Bacterial Type Strains, Phase II (KMG-II): from individual species to whole genera.</title>
        <authorList>
            <person name="Goeker M."/>
        </authorList>
    </citation>
    <scope>NUCLEOTIDE SEQUENCE [LARGE SCALE GENOMIC DNA]</scope>
    <source>
        <strain evidence="9 10">DSM 40477</strain>
    </source>
</reference>
<keyword evidence="10" id="KW-1185">Reference proteome</keyword>
<protein>
    <submittedName>
        <fullName evidence="9">Alpha-1,2-mannosyltransferase</fullName>
    </submittedName>
</protein>
<keyword evidence="4 8" id="KW-0812">Transmembrane</keyword>
<keyword evidence="2" id="KW-1003">Cell membrane</keyword>
<evidence type="ECO:0000313" key="10">
    <source>
        <dbReference type="Proteomes" id="UP001205311"/>
    </source>
</evidence>
<evidence type="ECO:0000256" key="5">
    <source>
        <dbReference type="ARBA" id="ARBA00022989"/>
    </source>
</evidence>
<dbReference type="Proteomes" id="UP001205311">
    <property type="component" value="Unassembled WGS sequence"/>
</dbReference>
<evidence type="ECO:0000256" key="3">
    <source>
        <dbReference type="ARBA" id="ARBA00022679"/>
    </source>
</evidence>
<dbReference type="EMBL" id="JAMTCP010000001">
    <property type="protein sequence ID" value="MCP2256394.1"/>
    <property type="molecule type" value="Genomic_DNA"/>
</dbReference>
<evidence type="ECO:0000256" key="7">
    <source>
        <dbReference type="ARBA" id="ARBA00024033"/>
    </source>
</evidence>
<proteinExistence type="inferred from homology"/>
<comment type="similarity">
    <text evidence="7">Belongs to the glycosyltransferase 87 family.</text>
</comment>